<comment type="caution">
    <text evidence="7">The sequence shown here is derived from an EMBL/GenBank/DDBJ whole genome shotgun (WGS) entry which is preliminary data.</text>
</comment>
<name>A0A8S3ZTZ4_9EUPU</name>
<evidence type="ECO:0000256" key="2">
    <source>
        <dbReference type="ARBA" id="ARBA00006824"/>
    </source>
</evidence>
<dbReference type="InterPro" id="IPR007248">
    <property type="entry name" value="Mpv17_PMP22"/>
</dbReference>
<feature type="transmembrane region" description="Helical" evidence="6">
    <location>
        <begin position="20"/>
        <end position="38"/>
    </location>
</feature>
<evidence type="ECO:0000256" key="1">
    <source>
        <dbReference type="ARBA" id="ARBA00004141"/>
    </source>
</evidence>
<comment type="similarity">
    <text evidence="2 6">Belongs to the peroxisomal membrane protein PXMP2/4 family.</text>
</comment>
<comment type="subcellular location">
    <subcellularLocation>
        <location evidence="1">Membrane</location>
        <topology evidence="1">Multi-pass membrane protein</topology>
    </subcellularLocation>
</comment>
<dbReference type="GO" id="GO:0005739">
    <property type="term" value="C:mitochondrion"/>
    <property type="evidence" value="ECO:0007669"/>
    <property type="project" value="TreeGrafter"/>
</dbReference>
<protein>
    <recommendedName>
        <fullName evidence="9">Mpv17-like protein 2</fullName>
    </recommendedName>
</protein>
<evidence type="ECO:0000256" key="4">
    <source>
        <dbReference type="ARBA" id="ARBA00022989"/>
    </source>
</evidence>
<evidence type="ECO:0008006" key="9">
    <source>
        <dbReference type="Google" id="ProtNLM"/>
    </source>
</evidence>
<feature type="transmembrane region" description="Helical" evidence="6">
    <location>
        <begin position="59"/>
        <end position="77"/>
    </location>
</feature>
<keyword evidence="4 6" id="KW-1133">Transmembrane helix</keyword>
<evidence type="ECO:0000256" key="6">
    <source>
        <dbReference type="RuleBase" id="RU363053"/>
    </source>
</evidence>
<dbReference type="AlphaFoldDB" id="A0A8S3ZTZ4"/>
<evidence type="ECO:0000256" key="5">
    <source>
        <dbReference type="ARBA" id="ARBA00023136"/>
    </source>
</evidence>
<dbReference type="PANTHER" id="PTHR11266:SF8">
    <property type="entry name" value="MPV17-LIKE PROTEIN 2"/>
    <property type="match status" value="1"/>
</dbReference>
<dbReference type="GO" id="GO:0061668">
    <property type="term" value="P:mitochondrial ribosome assembly"/>
    <property type="evidence" value="ECO:0007669"/>
    <property type="project" value="TreeGrafter"/>
</dbReference>
<reference evidence="7" key="1">
    <citation type="submission" date="2021-04" db="EMBL/GenBank/DDBJ databases">
        <authorList>
            <consortium name="Molecular Ecology Group"/>
        </authorList>
    </citation>
    <scope>NUCLEOTIDE SEQUENCE</scope>
</reference>
<gene>
    <name evidence="7" type="ORF">CUNI_LOCUS16563</name>
</gene>
<feature type="transmembrane region" description="Helical" evidence="6">
    <location>
        <begin position="159"/>
        <end position="176"/>
    </location>
</feature>
<keyword evidence="5 6" id="KW-0472">Membrane</keyword>
<accession>A0A8S3ZTZ4</accession>
<dbReference type="Proteomes" id="UP000678393">
    <property type="component" value="Unassembled WGS sequence"/>
</dbReference>
<keyword evidence="8" id="KW-1185">Reference proteome</keyword>
<sequence length="189" mass="21713">MSLVLKVRSVLEKLYTKHLLATNIVTCGSLLGLGDCFVQRINMMINKEEKYDFPRTGRMILIGFSLGPFNHFWYSLLDKFIKGRTGANVLTKIACDQMVAAPFFCSSFLCGLSFLEGHGLEGAKLEMREKFFRIYLVDWAFWPAAQFVNFRFVPSSFRVLYVSFAALLWNIFLSYIKHDHVSADEVDVH</sequence>
<keyword evidence="3 6" id="KW-0812">Transmembrane</keyword>
<evidence type="ECO:0000313" key="7">
    <source>
        <dbReference type="EMBL" id="CAG5131005.1"/>
    </source>
</evidence>
<dbReference type="GO" id="GO:0016020">
    <property type="term" value="C:membrane"/>
    <property type="evidence" value="ECO:0007669"/>
    <property type="project" value="UniProtKB-SubCell"/>
</dbReference>
<dbReference type="OrthoDB" id="10267969at2759"/>
<evidence type="ECO:0000256" key="3">
    <source>
        <dbReference type="ARBA" id="ARBA00022692"/>
    </source>
</evidence>
<evidence type="ECO:0000313" key="8">
    <source>
        <dbReference type="Proteomes" id="UP000678393"/>
    </source>
</evidence>
<dbReference type="EMBL" id="CAJHNH020004423">
    <property type="protein sequence ID" value="CAG5131005.1"/>
    <property type="molecule type" value="Genomic_DNA"/>
</dbReference>
<dbReference type="PANTHER" id="PTHR11266">
    <property type="entry name" value="PEROXISOMAL MEMBRANE PROTEIN 2, PXMP2 MPV17"/>
    <property type="match status" value="1"/>
</dbReference>
<feature type="transmembrane region" description="Helical" evidence="6">
    <location>
        <begin position="135"/>
        <end position="153"/>
    </location>
</feature>
<organism evidence="7 8">
    <name type="scientific">Candidula unifasciata</name>
    <dbReference type="NCBI Taxonomy" id="100452"/>
    <lineage>
        <taxon>Eukaryota</taxon>
        <taxon>Metazoa</taxon>
        <taxon>Spiralia</taxon>
        <taxon>Lophotrochozoa</taxon>
        <taxon>Mollusca</taxon>
        <taxon>Gastropoda</taxon>
        <taxon>Heterobranchia</taxon>
        <taxon>Euthyneura</taxon>
        <taxon>Panpulmonata</taxon>
        <taxon>Eupulmonata</taxon>
        <taxon>Stylommatophora</taxon>
        <taxon>Helicina</taxon>
        <taxon>Helicoidea</taxon>
        <taxon>Geomitridae</taxon>
        <taxon>Candidula</taxon>
    </lineage>
</organism>
<proteinExistence type="inferred from homology"/>
<dbReference type="Pfam" id="PF04117">
    <property type="entry name" value="Mpv17_PMP22"/>
    <property type="match status" value="1"/>
</dbReference>
<feature type="transmembrane region" description="Helical" evidence="6">
    <location>
        <begin position="97"/>
        <end position="115"/>
    </location>
</feature>